<dbReference type="EMBL" id="WMQV01000036">
    <property type="protein sequence ID" value="MTL95244.1"/>
    <property type="molecule type" value="Genomic_DNA"/>
</dbReference>
<evidence type="ECO:0000313" key="1">
    <source>
        <dbReference type="EMBL" id="MTL95244.1"/>
    </source>
</evidence>
<organism evidence="1">
    <name type="scientific">Turicibacter sanguinis</name>
    <dbReference type="NCBI Taxonomy" id="154288"/>
    <lineage>
        <taxon>Bacteria</taxon>
        <taxon>Bacillati</taxon>
        <taxon>Bacillota</taxon>
        <taxon>Erysipelotrichia</taxon>
        <taxon>Erysipelotrichales</taxon>
        <taxon>Turicibacteraceae</taxon>
        <taxon>Turicibacter</taxon>
    </lineage>
</organism>
<dbReference type="AlphaFoldDB" id="A0A6G2CQP7"/>
<reference evidence="1" key="1">
    <citation type="journal article" date="2019" name="Nat. Med.">
        <title>A library of human gut bacterial isolates paired with longitudinal multiomics data enables mechanistic microbiome research.</title>
        <authorList>
            <person name="Poyet M."/>
            <person name="Groussin M."/>
            <person name="Gibbons S.M."/>
            <person name="Avila-Pacheco J."/>
            <person name="Jiang X."/>
            <person name="Kearney S.M."/>
            <person name="Perrotta A.R."/>
            <person name="Berdy B."/>
            <person name="Zhao S."/>
            <person name="Lieberman T.D."/>
            <person name="Swanson P.K."/>
            <person name="Smith M."/>
            <person name="Roesemann S."/>
            <person name="Alexander J.E."/>
            <person name="Rich S.A."/>
            <person name="Livny J."/>
            <person name="Vlamakis H."/>
            <person name="Clish C."/>
            <person name="Bullock K."/>
            <person name="Deik A."/>
            <person name="Scott J."/>
            <person name="Pierce K.A."/>
            <person name="Xavier R.J."/>
            <person name="Alm E.J."/>
        </authorList>
    </citation>
    <scope>NUCLEOTIDE SEQUENCE</scope>
    <source>
        <strain evidence="1">BIOML-A179</strain>
    </source>
</reference>
<name>A0A6G2CQP7_9FIRM</name>
<accession>A0A6G2CQP7</accession>
<protein>
    <submittedName>
        <fullName evidence="1">Uncharacterized protein</fullName>
    </submittedName>
</protein>
<comment type="caution">
    <text evidence="1">The sequence shown here is derived from an EMBL/GenBank/DDBJ whole genome shotgun (WGS) entry which is preliminary data.</text>
</comment>
<dbReference type="RefSeq" id="WP_129821766.1">
    <property type="nucleotide sequence ID" value="NZ_RCYV01000027.1"/>
</dbReference>
<gene>
    <name evidence="1" type="ORF">GMA64_11960</name>
</gene>
<proteinExistence type="predicted"/>
<sequence>MIIEIKEDLLTEVARFAWEFERQQETCSFPKYKDFGDLYERFSKSLNDNEDKILAYIEDQELIGVLTLQVKSQDLYLQSLGGIFAKRDFNRVASKFIDYLRDHYLNFELFFGYPIENQVAISYLESIQAELLDACVTMKLQKEDFMSITPHHEVIPLPKERYASMLSSMIHIIQICTGIANEFLNILIYGRFMWVLSRIPSLEVYLLDVIAWNMKFLGFHLIKPIKTKV</sequence>